<dbReference type="Pfam" id="PF07694">
    <property type="entry name" value="5TM-5TMR_LYT"/>
    <property type="match status" value="1"/>
</dbReference>
<evidence type="ECO:0000256" key="2">
    <source>
        <dbReference type="ARBA" id="ARBA00022475"/>
    </source>
</evidence>
<evidence type="ECO:0000313" key="8">
    <source>
        <dbReference type="EMBL" id="GGJ58528.1"/>
    </source>
</evidence>
<feature type="transmembrane region" description="Helical" evidence="6">
    <location>
        <begin position="70"/>
        <end position="87"/>
    </location>
</feature>
<dbReference type="SMART" id="SM00267">
    <property type="entry name" value="GGDEF"/>
    <property type="match status" value="1"/>
</dbReference>
<dbReference type="RefSeq" id="WP_189009088.1">
    <property type="nucleotide sequence ID" value="NZ_BMOD01000044.1"/>
</dbReference>
<evidence type="ECO:0000256" key="5">
    <source>
        <dbReference type="ARBA" id="ARBA00023136"/>
    </source>
</evidence>
<gene>
    <name evidence="8" type="ORF">GCM10008938_50810</name>
</gene>
<feature type="transmembrane region" description="Helical" evidence="6">
    <location>
        <begin position="157"/>
        <end position="180"/>
    </location>
</feature>
<dbReference type="EMBL" id="BMOD01000044">
    <property type="protein sequence ID" value="GGJ58528.1"/>
    <property type="molecule type" value="Genomic_DNA"/>
</dbReference>
<evidence type="ECO:0000256" key="3">
    <source>
        <dbReference type="ARBA" id="ARBA00022692"/>
    </source>
</evidence>
<evidence type="ECO:0000313" key="9">
    <source>
        <dbReference type="Proteomes" id="UP000632222"/>
    </source>
</evidence>
<dbReference type="Proteomes" id="UP000632222">
    <property type="component" value="Unassembled WGS sequence"/>
</dbReference>
<evidence type="ECO:0000256" key="6">
    <source>
        <dbReference type="SAM" id="Phobius"/>
    </source>
</evidence>
<sequence length="353" mass="39953">MAGIFDTLFLNFCMVVALSYLLSLTYTDWKIREDSWKVKLLRATLAAGCSIVLMFHGFQYQGYSISDLRLVPILLITLRYGWFYGLLSTLPVVAVRLIFLGHLPSELFLIGMGFFWLTLLPLARKVPQDVKPYLTISTLALVGYHLVWLLSEQRAALFTYFFVPSLLFNVLGFAVAMMVIRTRILYLKATQELRTQSQTDALTGTLNRRQFEADLGGFQSGDVFMVLDLDHFKQVNDTHGHHMGDQVLKDFSSILRSSTRNWDRVYRLGGEEFLVVLRGTSAIMAARIAERIRFAVEHHDFEVGSLTVSGGWCPLGPDMTPDMALHQADQLLYTAKFAGRNQMRSPLEQSSAS</sequence>
<dbReference type="Pfam" id="PF00990">
    <property type="entry name" value="GGDEF"/>
    <property type="match status" value="1"/>
</dbReference>
<feature type="domain" description="GGDEF" evidence="7">
    <location>
        <begin position="220"/>
        <end position="348"/>
    </location>
</feature>
<feature type="transmembrane region" description="Helical" evidence="6">
    <location>
        <begin position="7"/>
        <end position="27"/>
    </location>
</feature>
<protein>
    <submittedName>
        <fullName evidence="8">GGDEF domain-containing protein</fullName>
    </submittedName>
</protein>
<dbReference type="PANTHER" id="PTHR45138">
    <property type="entry name" value="REGULATORY COMPONENTS OF SENSORY TRANSDUCTION SYSTEM"/>
    <property type="match status" value="1"/>
</dbReference>
<proteinExistence type="predicted"/>
<keyword evidence="9" id="KW-1185">Reference proteome</keyword>
<dbReference type="InterPro" id="IPR043128">
    <property type="entry name" value="Rev_trsase/Diguanyl_cyclase"/>
</dbReference>
<keyword evidence="2" id="KW-1003">Cell membrane</keyword>
<dbReference type="InterPro" id="IPR000160">
    <property type="entry name" value="GGDEF_dom"/>
</dbReference>
<accession>A0ABQ2DI84</accession>
<comment type="caution">
    <text evidence="8">The sequence shown here is derived from an EMBL/GenBank/DDBJ whole genome shotgun (WGS) entry which is preliminary data.</text>
</comment>
<feature type="transmembrane region" description="Helical" evidence="6">
    <location>
        <begin position="132"/>
        <end position="151"/>
    </location>
</feature>
<dbReference type="InterPro" id="IPR011620">
    <property type="entry name" value="Sig_transdc_His_kinase_LytS_TM"/>
</dbReference>
<dbReference type="InterPro" id="IPR029787">
    <property type="entry name" value="Nucleotide_cyclase"/>
</dbReference>
<reference evidence="9" key="1">
    <citation type="journal article" date="2019" name="Int. J. Syst. Evol. Microbiol.">
        <title>The Global Catalogue of Microorganisms (GCM) 10K type strain sequencing project: providing services to taxonomists for standard genome sequencing and annotation.</title>
        <authorList>
            <consortium name="The Broad Institute Genomics Platform"/>
            <consortium name="The Broad Institute Genome Sequencing Center for Infectious Disease"/>
            <person name="Wu L."/>
            <person name="Ma J."/>
        </authorList>
    </citation>
    <scope>NUCLEOTIDE SEQUENCE [LARGE SCALE GENOMIC DNA]</scope>
    <source>
        <strain evidence="9">JCM 14370</strain>
    </source>
</reference>
<evidence type="ECO:0000256" key="1">
    <source>
        <dbReference type="ARBA" id="ARBA00004651"/>
    </source>
</evidence>
<dbReference type="InterPro" id="IPR050469">
    <property type="entry name" value="Diguanylate_Cyclase"/>
</dbReference>
<evidence type="ECO:0000259" key="7">
    <source>
        <dbReference type="PROSITE" id="PS50887"/>
    </source>
</evidence>
<dbReference type="SUPFAM" id="SSF55073">
    <property type="entry name" value="Nucleotide cyclase"/>
    <property type="match status" value="1"/>
</dbReference>
<dbReference type="PROSITE" id="PS50887">
    <property type="entry name" value="GGDEF"/>
    <property type="match status" value="1"/>
</dbReference>
<evidence type="ECO:0000256" key="4">
    <source>
        <dbReference type="ARBA" id="ARBA00022989"/>
    </source>
</evidence>
<feature type="transmembrane region" description="Helical" evidence="6">
    <location>
        <begin position="93"/>
        <end position="120"/>
    </location>
</feature>
<dbReference type="CDD" id="cd01949">
    <property type="entry name" value="GGDEF"/>
    <property type="match status" value="1"/>
</dbReference>
<dbReference type="Gene3D" id="3.30.70.270">
    <property type="match status" value="1"/>
</dbReference>
<name>A0ABQ2DI84_9DEIO</name>
<keyword evidence="5 6" id="KW-0472">Membrane</keyword>
<feature type="transmembrane region" description="Helical" evidence="6">
    <location>
        <begin position="39"/>
        <end position="58"/>
    </location>
</feature>
<organism evidence="8 9">
    <name type="scientific">Deinococcus roseus</name>
    <dbReference type="NCBI Taxonomy" id="392414"/>
    <lineage>
        <taxon>Bacteria</taxon>
        <taxon>Thermotogati</taxon>
        <taxon>Deinococcota</taxon>
        <taxon>Deinococci</taxon>
        <taxon>Deinococcales</taxon>
        <taxon>Deinococcaceae</taxon>
        <taxon>Deinococcus</taxon>
    </lineage>
</organism>
<keyword evidence="3 6" id="KW-0812">Transmembrane</keyword>
<dbReference type="PANTHER" id="PTHR45138:SF9">
    <property type="entry name" value="DIGUANYLATE CYCLASE DGCM-RELATED"/>
    <property type="match status" value="1"/>
</dbReference>
<dbReference type="NCBIfam" id="TIGR00254">
    <property type="entry name" value="GGDEF"/>
    <property type="match status" value="1"/>
</dbReference>
<comment type="subcellular location">
    <subcellularLocation>
        <location evidence="1">Cell membrane</location>
        <topology evidence="1">Multi-pass membrane protein</topology>
    </subcellularLocation>
</comment>
<keyword evidence="4 6" id="KW-1133">Transmembrane helix</keyword>